<dbReference type="EMBL" id="BK014957">
    <property type="protein sequence ID" value="DAD84299.1"/>
    <property type="molecule type" value="Genomic_DNA"/>
</dbReference>
<sequence length="401" mass="44093">MATNSAVRIRRSFAPLNTAQSIVCVSGGSPTTQVYNVVNSSYEPNRANTPCVLHPDITAYASDGTWKYQQANAVLANMVWLVNGKDISKVWAASDYSINQDGATRGDLTIFRNVAVAERFALRFKAEIVDYRTNVNVPILTDEVVLNTVSKSDDAYSMALDDDETIIYNPMLDRLLLYDYKVAHKMIAASDAVRNACIDEKAYLRKIPLHIYKGAKSITSGYTIKLYKMSGSSMVQISVGMNEVVEINTSYITIDLRLIDSASYVIKAFVGDTEVCNKQISVSRTYPKYSVSAGQNVDISPGVDNRQQIALVNSEGNIVECPANVLKLNWSTIAENAGATTTRQWQEGDTASFNISDTGLGETADDELEIRCDAEYKPSFDFFSDGSEPLVDENGDYLIGN</sequence>
<evidence type="ECO:0000313" key="1">
    <source>
        <dbReference type="EMBL" id="DAD84299.1"/>
    </source>
</evidence>
<proteinExistence type="predicted"/>
<organism evidence="1">
    <name type="scientific">Siphoviridae sp. ctaLC6</name>
    <dbReference type="NCBI Taxonomy" id="2826387"/>
    <lineage>
        <taxon>Viruses</taxon>
        <taxon>Duplodnaviria</taxon>
        <taxon>Heunggongvirae</taxon>
        <taxon>Uroviricota</taxon>
        <taxon>Caudoviricetes</taxon>
    </lineage>
</organism>
<accession>A0A8S5MQQ8</accession>
<reference evidence="1" key="1">
    <citation type="journal article" date="2021" name="Proc. Natl. Acad. Sci. U.S.A.">
        <title>A Catalog of Tens of Thousands of Viruses from Human Metagenomes Reveals Hidden Associations with Chronic Diseases.</title>
        <authorList>
            <person name="Tisza M.J."/>
            <person name="Buck C.B."/>
        </authorList>
    </citation>
    <scope>NUCLEOTIDE SEQUENCE</scope>
    <source>
        <strain evidence="1">CtaLC6</strain>
    </source>
</reference>
<name>A0A8S5MQQ8_9CAUD</name>
<protein>
    <submittedName>
        <fullName evidence="1">Uncharacterized protein</fullName>
    </submittedName>
</protein>